<reference evidence="11 12" key="1">
    <citation type="journal article" date="2018" name="Sci. Data">
        <title>The draft genome sequence of cork oak.</title>
        <authorList>
            <person name="Ramos A.M."/>
            <person name="Usie A."/>
            <person name="Barbosa P."/>
            <person name="Barros P.M."/>
            <person name="Capote T."/>
            <person name="Chaves I."/>
            <person name="Simoes F."/>
            <person name="Abreu I."/>
            <person name="Carrasquinho I."/>
            <person name="Faro C."/>
            <person name="Guimaraes J.B."/>
            <person name="Mendonca D."/>
            <person name="Nobrega F."/>
            <person name="Rodrigues L."/>
            <person name="Saibo N.J.M."/>
            <person name="Varela M.C."/>
            <person name="Egas C."/>
            <person name="Matos J."/>
            <person name="Miguel C.M."/>
            <person name="Oliveira M.M."/>
            <person name="Ricardo C.P."/>
            <person name="Goncalves S."/>
        </authorList>
    </citation>
    <scope>NUCLEOTIDE SEQUENCE [LARGE SCALE GENOMIC DNA]</scope>
    <source>
        <strain evidence="12">cv. HL8</strain>
    </source>
</reference>
<evidence type="ECO:0000256" key="9">
    <source>
        <dbReference type="ARBA" id="ARBA00023136"/>
    </source>
</evidence>
<feature type="signal peptide" evidence="10">
    <location>
        <begin position="1"/>
        <end position="26"/>
    </location>
</feature>
<keyword evidence="5 10" id="KW-0732">Signal</keyword>
<accession>A0AAW0JIA9</accession>
<dbReference type="AlphaFoldDB" id="A0AAW0JIA9"/>
<evidence type="ECO:0000256" key="10">
    <source>
        <dbReference type="RuleBase" id="RU363079"/>
    </source>
</evidence>
<comment type="subcellular location">
    <subcellularLocation>
        <location evidence="1">Endosome membrane</location>
        <topology evidence="1">Multi-pass membrane protein</topology>
    </subcellularLocation>
    <subcellularLocation>
        <location evidence="2">Golgi apparatus membrane</location>
        <topology evidence="2">Multi-pass membrane protein</topology>
    </subcellularLocation>
</comment>
<dbReference type="GO" id="GO:0000139">
    <property type="term" value="C:Golgi membrane"/>
    <property type="evidence" value="ECO:0007669"/>
    <property type="project" value="UniProtKB-SubCell"/>
</dbReference>
<keyword evidence="9 10" id="KW-0472">Membrane</keyword>
<feature type="transmembrane region" description="Helical" evidence="10">
    <location>
        <begin position="308"/>
        <end position="333"/>
    </location>
</feature>
<evidence type="ECO:0000256" key="3">
    <source>
        <dbReference type="ARBA" id="ARBA00005227"/>
    </source>
</evidence>
<feature type="transmembrane region" description="Helical" evidence="10">
    <location>
        <begin position="500"/>
        <end position="523"/>
    </location>
</feature>
<evidence type="ECO:0000313" key="12">
    <source>
        <dbReference type="Proteomes" id="UP000237347"/>
    </source>
</evidence>
<keyword evidence="7 10" id="KW-1133">Transmembrane helix</keyword>
<protein>
    <recommendedName>
        <fullName evidence="10">Transmembrane 9 superfamily member</fullName>
    </recommendedName>
</protein>
<feature type="transmembrane region" description="Helical" evidence="10">
    <location>
        <begin position="345"/>
        <end position="370"/>
    </location>
</feature>
<dbReference type="PANTHER" id="PTHR10766:SF41">
    <property type="entry name" value="TRANSMEMBRANE 9 SUPERFAMILY MEMBER 3"/>
    <property type="match status" value="1"/>
</dbReference>
<name>A0AAW0JIA9_QUESU</name>
<evidence type="ECO:0000256" key="1">
    <source>
        <dbReference type="ARBA" id="ARBA00004337"/>
    </source>
</evidence>
<comment type="caution">
    <text evidence="11">The sequence shown here is derived from an EMBL/GenBank/DDBJ whole genome shotgun (WGS) entry which is preliminary data.</text>
</comment>
<feature type="chain" id="PRO_5043099250" description="Transmembrane 9 superfamily member" evidence="10">
    <location>
        <begin position="27"/>
        <end position="538"/>
    </location>
</feature>
<gene>
    <name evidence="11" type="primary">TMN1</name>
    <name evidence="11" type="ORF">CFP56_032159</name>
</gene>
<proteinExistence type="inferred from homology"/>
<evidence type="ECO:0000256" key="7">
    <source>
        <dbReference type="ARBA" id="ARBA00022989"/>
    </source>
</evidence>
<feature type="transmembrane region" description="Helical" evidence="10">
    <location>
        <begin position="391"/>
        <end position="418"/>
    </location>
</feature>
<comment type="similarity">
    <text evidence="3 10">Belongs to the nonaspanin (TM9SF) (TC 9.A.2) family.</text>
</comment>
<dbReference type="InterPro" id="IPR004240">
    <property type="entry name" value="EMP70"/>
</dbReference>
<evidence type="ECO:0000256" key="2">
    <source>
        <dbReference type="ARBA" id="ARBA00004653"/>
    </source>
</evidence>
<keyword evidence="12" id="KW-1185">Reference proteome</keyword>
<dbReference type="EMBL" id="PKMF04000546">
    <property type="protein sequence ID" value="KAK7826425.1"/>
    <property type="molecule type" value="Genomic_DNA"/>
</dbReference>
<dbReference type="PANTHER" id="PTHR10766">
    <property type="entry name" value="TRANSMEMBRANE 9 SUPERFAMILY PROTEIN"/>
    <property type="match status" value="1"/>
</dbReference>
<feature type="transmembrane region" description="Helical" evidence="10">
    <location>
        <begin position="189"/>
        <end position="211"/>
    </location>
</feature>
<keyword evidence="8" id="KW-0333">Golgi apparatus</keyword>
<dbReference type="GO" id="GO:0010008">
    <property type="term" value="C:endosome membrane"/>
    <property type="evidence" value="ECO:0007669"/>
    <property type="project" value="UniProtKB-SubCell"/>
</dbReference>
<evidence type="ECO:0000256" key="6">
    <source>
        <dbReference type="ARBA" id="ARBA00022753"/>
    </source>
</evidence>
<evidence type="ECO:0000256" key="4">
    <source>
        <dbReference type="ARBA" id="ARBA00022692"/>
    </source>
</evidence>
<keyword evidence="6" id="KW-0967">Endosome</keyword>
<sequence>MSSTVRSLSFLSFLFLFLYLSSVSLASESDHKYQQDDPVTLWVNKVGPYNNPQETYNYYSLPFCRPEGNAGHKWGGLGEVLGGNELIDSQIDIKFDNDLPLWGFVGALHPDKNSDNGKHVLFTHKSIVVQFNKDQIIHVNLTQEGPKPLTVGKTLDMTYSVKWMPTNITFARRFDVYLDYPFFEHQIHWFSIFNSFMMVIFLTGLVSMILMRTLRNDYAKYAREDDDLETLERDVSEESGWKLVHGDVFRPPRNLVLLSAVVGTGAQLARGAIITTFIVCYALTSFISGYVSGGMYSRHGGKNWIKSMILTASLFPFMCFGIGFILNTVAIFYGSLAAIPFGTMVVVFVIWAFISFPLALLGTVVGRNWSGAPNNPCRVKTIPRPIPEKKWYLTPSVVSIMGGLLPFGSIFIEMYFVFTSFWNYKVYYVYGFMLLVFVILIIVTVCVTIVGTYFLLNAENYHWQWTSFFSAASTAVYVYLYSIYYYYVKTKMSGFFQTSFYFGYTLMFCLGLGILCGAVGYLGSNLFVRRIYRNIKCD</sequence>
<comment type="caution">
    <text evidence="10">Lacks conserved residue(s) required for the propagation of feature annotation.</text>
</comment>
<evidence type="ECO:0000256" key="8">
    <source>
        <dbReference type="ARBA" id="ARBA00023034"/>
    </source>
</evidence>
<keyword evidence="4 10" id="KW-0812">Transmembrane</keyword>
<organism evidence="11 12">
    <name type="scientific">Quercus suber</name>
    <name type="common">Cork oak</name>
    <dbReference type="NCBI Taxonomy" id="58331"/>
    <lineage>
        <taxon>Eukaryota</taxon>
        <taxon>Viridiplantae</taxon>
        <taxon>Streptophyta</taxon>
        <taxon>Embryophyta</taxon>
        <taxon>Tracheophyta</taxon>
        <taxon>Spermatophyta</taxon>
        <taxon>Magnoliopsida</taxon>
        <taxon>eudicotyledons</taxon>
        <taxon>Gunneridae</taxon>
        <taxon>Pentapetalae</taxon>
        <taxon>rosids</taxon>
        <taxon>fabids</taxon>
        <taxon>Fagales</taxon>
        <taxon>Fagaceae</taxon>
        <taxon>Quercus</taxon>
    </lineage>
</organism>
<dbReference type="GO" id="GO:0072657">
    <property type="term" value="P:protein localization to membrane"/>
    <property type="evidence" value="ECO:0007669"/>
    <property type="project" value="TreeGrafter"/>
</dbReference>
<feature type="transmembrane region" description="Helical" evidence="10">
    <location>
        <begin position="430"/>
        <end position="456"/>
    </location>
</feature>
<dbReference type="Proteomes" id="UP000237347">
    <property type="component" value="Unassembled WGS sequence"/>
</dbReference>
<dbReference type="Pfam" id="PF02990">
    <property type="entry name" value="EMP70"/>
    <property type="match status" value="2"/>
</dbReference>
<feature type="transmembrane region" description="Helical" evidence="10">
    <location>
        <begin position="468"/>
        <end position="488"/>
    </location>
</feature>
<evidence type="ECO:0000313" key="11">
    <source>
        <dbReference type="EMBL" id="KAK7826425.1"/>
    </source>
</evidence>
<evidence type="ECO:0000256" key="5">
    <source>
        <dbReference type="ARBA" id="ARBA00022729"/>
    </source>
</evidence>